<protein>
    <submittedName>
        <fullName evidence="2">PQQ-binding-like beta-propeller repeat protein</fullName>
    </submittedName>
</protein>
<dbReference type="Pfam" id="PF13360">
    <property type="entry name" value="PQQ_2"/>
    <property type="match status" value="1"/>
</dbReference>
<dbReference type="PANTHER" id="PTHR34512:SF30">
    <property type="entry name" value="OUTER MEMBRANE PROTEIN ASSEMBLY FACTOR BAMB"/>
    <property type="match status" value="1"/>
</dbReference>
<evidence type="ECO:0000259" key="1">
    <source>
        <dbReference type="Pfam" id="PF13360"/>
    </source>
</evidence>
<evidence type="ECO:0000313" key="3">
    <source>
        <dbReference type="Proteomes" id="UP000632377"/>
    </source>
</evidence>
<dbReference type="PROSITE" id="PS51257">
    <property type="entry name" value="PROKAR_LIPOPROTEIN"/>
    <property type="match status" value="1"/>
</dbReference>
<name>A0ABS1T9Q6_9CLOT</name>
<dbReference type="SUPFAM" id="SSF50998">
    <property type="entry name" value="Quinoprotein alcohol dehydrogenase-like"/>
    <property type="match status" value="1"/>
</dbReference>
<keyword evidence="3" id="KW-1185">Reference proteome</keyword>
<dbReference type="InterPro" id="IPR002372">
    <property type="entry name" value="PQQ_rpt_dom"/>
</dbReference>
<dbReference type="InterPro" id="IPR011047">
    <property type="entry name" value="Quinoprotein_ADH-like_sf"/>
</dbReference>
<comment type="caution">
    <text evidence="2">The sequence shown here is derived from an EMBL/GenBank/DDBJ whole genome shotgun (WGS) entry which is preliminary data.</text>
</comment>
<gene>
    <name evidence="2" type="ORF">JK636_09970</name>
</gene>
<sequence>MRKKVKNILISCTFPIITISVATSCKRIESASAKIDNIQIVDSSKEEYENNFREHILALKQNYKTNIFGFVPDEKAKISNLGMKYFTSSSIDKQRDINMINQLTYSDLPGVTCFRGNNMRDGGSFGTAEIKEGKLELQWKKKIGCIDEWTGVGWNGQPSIVQWDKKVINSMNINTDKKNKDNLKEIIYATLDGNVYFLDLEDGKETRTKLNIGAPIKGSLTVDPRGIPLLYVGQGINKNGGRFVDFAYRIFSLTDYKKLYEIKGSDSFSRRSWGAFDSTALIDKNTDSIFICGENGLFYSGKLNTKFENEKIQINPELVKYRYDVPGKEKRGIENSIAIYKNYGYFADNDGILQCVDINTLIPVWALNINDDTDSTVVLEKEYANLNLYTACEVDHQGNNGYSYVRKIDGTSGKILWENKYRCSFNDGVNGGALATPVLGKNDISNLVIFNIARHPQYNEGILIAIDKNSGKEVWSYKLKNYCWSSPVALYTDSGKSYLVQCDSTGKAMLIEGSTGKLLDNIELGANIEGTPSAFNDTIVVGTRGAEIVSFKVK</sequence>
<proteinExistence type="predicted"/>
<dbReference type="EMBL" id="JAESWC010000002">
    <property type="protein sequence ID" value="MBL4936089.1"/>
    <property type="molecule type" value="Genomic_DNA"/>
</dbReference>
<organism evidence="2 3">
    <name type="scientific">Clostridium rhizosphaerae</name>
    <dbReference type="NCBI Taxonomy" id="2803861"/>
    <lineage>
        <taxon>Bacteria</taxon>
        <taxon>Bacillati</taxon>
        <taxon>Bacillota</taxon>
        <taxon>Clostridia</taxon>
        <taxon>Eubacteriales</taxon>
        <taxon>Clostridiaceae</taxon>
        <taxon>Clostridium</taxon>
    </lineage>
</organism>
<feature type="domain" description="Pyrrolo-quinoline quinone repeat" evidence="1">
    <location>
        <begin position="460"/>
        <end position="551"/>
    </location>
</feature>
<dbReference type="PANTHER" id="PTHR34512">
    <property type="entry name" value="CELL SURFACE PROTEIN"/>
    <property type="match status" value="1"/>
</dbReference>
<evidence type="ECO:0000313" key="2">
    <source>
        <dbReference type="EMBL" id="MBL4936089.1"/>
    </source>
</evidence>
<reference evidence="2 3" key="1">
    <citation type="submission" date="2021-01" db="EMBL/GenBank/DDBJ databases">
        <title>Genome public.</title>
        <authorList>
            <person name="Liu C."/>
            <person name="Sun Q."/>
        </authorList>
    </citation>
    <scope>NUCLEOTIDE SEQUENCE [LARGE SCALE GENOMIC DNA]</scope>
    <source>
        <strain evidence="2 3">YIM B02515</strain>
    </source>
</reference>
<dbReference type="InterPro" id="IPR015943">
    <property type="entry name" value="WD40/YVTN_repeat-like_dom_sf"/>
</dbReference>
<dbReference type="Proteomes" id="UP000632377">
    <property type="component" value="Unassembled WGS sequence"/>
</dbReference>
<dbReference type="Gene3D" id="2.130.10.10">
    <property type="entry name" value="YVTN repeat-like/Quinoprotein amine dehydrogenase"/>
    <property type="match status" value="1"/>
</dbReference>
<accession>A0ABS1T9Q6</accession>
<dbReference type="RefSeq" id="WP_202748665.1">
    <property type="nucleotide sequence ID" value="NZ_JAESWC010000002.1"/>
</dbReference>